<dbReference type="EMBL" id="JABVXQ010000005">
    <property type="protein sequence ID" value="KAF6109848.1"/>
    <property type="molecule type" value="Genomic_DNA"/>
</dbReference>
<dbReference type="AlphaFoldDB" id="A0A834A857"/>
<dbReference type="Proteomes" id="UP000664940">
    <property type="component" value="Unassembled WGS sequence"/>
</dbReference>
<gene>
    <name evidence="2" type="ORF">HJG60_011039</name>
</gene>
<evidence type="ECO:0000313" key="3">
    <source>
        <dbReference type="Proteomes" id="UP000664940"/>
    </source>
</evidence>
<evidence type="ECO:0000313" key="2">
    <source>
        <dbReference type="EMBL" id="KAF6109848.1"/>
    </source>
</evidence>
<sequence length="193" mass="20528">MSSPSWESIPVKGAPNHPLNSLGAQGGEHTQEGMNRSALGKSGRALGGSDIQQGLEVWVEMRRDRRMTAPDHQGPRGWLLRFLKGQAASGRARPGERRAALAFLPSPTPSPSTTAAFVSFPVWPPFPDHSRPPPQDAAPMDHGELTGTCESRGRRAAEGGRWLPCSPGSLGGNGLGAWPSWVSGEFIVVSFTS</sequence>
<name>A0A834A857_9CHIR</name>
<evidence type="ECO:0000256" key="1">
    <source>
        <dbReference type="SAM" id="MobiDB-lite"/>
    </source>
</evidence>
<proteinExistence type="predicted"/>
<reference evidence="2 3" key="1">
    <citation type="journal article" date="2020" name="Nature">
        <title>Six reference-quality genomes reveal evolution of bat adaptations.</title>
        <authorList>
            <person name="Jebb D."/>
            <person name="Huang Z."/>
            <person name="Pippel M."/>
            <person name="Hughes G.M."/>
            <person name="Lavrichenko K."/>
            <person name="Devanna P."/>
            <person name="Winkler S."/>
            <person name="Jermiin L.S."/>
            <person name="Skirmuntt E.C."/>
            <person name="Katzourakis A."/>
            <person name="Burkitt-Gray L."/>
            <person name="Ray D.A."/>
            <person name="Sullivan K.A.M."/>
            <person name="Roscito J.G."/>
            <person name="Kirilenko B.M."/>
            <person name="Davalos L.M."/>
            <person name="Corthals A.P."/>
            <person name="Power M.L."/>
            <person name="Jones G."/>
            <person name="Ransome R.D."/>
            <person name="Dechmann D.K.N."/>
            <person name="Locatelli A.G."/>
            <person name="Puechmaille S.J."/>
            <person name="Fedrigo O."/>
            <person name="Jarvis E.D."/>
            <person name="Hiller M."/>
            <person name="Vernes S.C."/>
            <person name="Myers E.W."/>
            <person name="Teeling E.C."/>
        </authorList>
    </citation>
    <scope>NUCLEOTIDE SEQUENCE [LARGE SCALE GENOMIC DNA]</scope>
    <source>
        <strain evidence="2">Bat1K_MPI-CBG_1</strain>
    </source>
</reference>
<accession>A0A834A857</accession>
<protein>
    <submittedName>
        <fullName evidence="2">Uncharacterized protein</fullName>
    </submittedName>
</protein>
<organism evidence="2 3">
    <name type="scientific">Phyllostomus discolor</name>
    <name type="common">pale spear-nosed bat</name>
    <dbReference type="NCBI Taxonomy" id="89673"/>
    <lineage>
        <taxon>Eukaryota</taxon>
        <taxon>Metazoa</taxon>
        <taxon>Chordata</taxon>
        <taxon>Craniata</taxon>
        <taxon>Vertebrata</taxon>
        <taxon>Euteleostomi</taxon>
        <taxon>Mammalia</taxon>
        <taxon>Eutheria</taxon>
        <taxon>Laurasiatheria</taxon>
        <taxon>Chiroptera</taxon>
        <taxon>Yangochiroptera</taxon>
        <taxon>Phyllostomidae</taxon>
        <taxon>Phyllostominae</taxon>
        <taxon>Phyllostomus</taxon>
    </lineage>
</organism>
<feature type="region of interest" description="Disordered" evidence="1">
    <location>
        <begin position="1"/>
        <end position="48"/>
    </location>
</feature>
<comment type="caution">
    <text evidence="2">The sequence shown here is derived from an EMBL/GenBank/DDBJ whole genome shotgun (WGS) entry which is preliminary data.</text>
</comment>